<name>A0A0L6ZC83_9CLOT</name>
<dbReference type="STRING" id="36844.SAMN04488501_103267"/>
<evidence type="ECO:0000313" key="2">
    <source>
        <dbReference type="EMBL" id="KOA20594.1"/>
    </source>
</evidence>
<gene>
    <name evidence="2" type="ORF">CLHOM_07360</name>
</gene>
<dbReference type="RefSeq" id="WP_052220329.1">
    <property type="nucleotide sequence ID" value="NZ_LHUR01000012.1"/>
</dbReference>
<dbReference type="NCBIfam" id="TIGR04398">
    <property type="entry name" value="SLAP_DUP"/>
    <property type="match status" value="2"/>
</dbReference>
<evidence type="ECO:0000313" key="3">
    <source>
        <dbReference type="Proteomes" id="UP000037043"/>
    </source>
</evidence>
<proteinExistence type="predicted"/>
<dbReference type="EMBL" id="LHUR01000012">
    <property type="protein sequence ID" value="KOA20594.1"/>
    <property type="molecule type" value="Genomic_DNA"/>
</dbReference>
<protein>
    <recommendedName>
        <fullName evidence="4">SLAP domain-containing protein</fullName>
    </recommendedName>
</protein>
<comment type="caution">
    <text evidence="2">The sequence shown here is derived from an EMBL/GenBank/DDBJ whole genome shotgun (WGS) entry which is preliminary data.</text>
</comment>
<evidence type="ECO:0000256" key="1">
    <source>
        <dbReference type="SAM" id="MobiDB-lite"/>
    </source>
</evidence>
<feature type="compositionally biased region" description="Polar residues" evidence="1">
    <location>
        <begin position="34"/>
        <end position="46"/>
    </location>
</feature>
<evidence type="ECO:0008006" key="4">
    <source>
        <dbReference type="Google" id="ProtNLM"/>
    </source>
</evidence>
<dbReference type="Proteomes" id="UP000037043">
    <property type="component" value="Unassembled WGS sequence"/>
</dbReference>
<dbReference type="InterPro" id="IPR030910">
    <property type="entry name" value="SLAP_dom"/>
</dbReference>
<organism evidence="2 3">
    <name type="scientific">Clostridium homopropionicum DSM 5847</name>
    <dbReference type="NCBI Taxonomy" id="1121318"/>
    <lineage>
        <taxon>Bacteria</taxon>
        <taxon>Bacillati</taxon>
        <taxon>Bacillota</taxon>
        <taxon>Clostridia</taxon>
        <taxon>Eubacteriales</taxon>
        <taxon>Clostridiaceae</taxon>
        <taxon>Clostridium</taxon>
    </lineage>
</organism>
<keyword evidence="3" id="KW-1185">Reference proteome</keyword>
<sequence length="324" mass="36947">MAKFIDKFFGNSKKSELNTSEKSYINLEAEQTEKNVGQQEETIMENSSDEENTEANSRKVANLDLSLNAVMETTVSDFQREFIKEELDELPPVLEGDINIATTYIFDMEDKFEAGIYIRNGLDKPVNLELVPLNIIDKENNIVATKVFNFKELGLVPPMSARPWKLYFEKEIVKVETLNKDDFQIVFDMNIQARETVDIEIENIPENINSGEKQKYMDFLNRLPAIAANEFSISTYNLSKDQEGNLEIILLIRNGNINEASLEKLPIKIITENGQDVVEGVFDLQGQAIKVSPRKAVLHRFIFPSNSLLIEEFDISKCKVIFSS</sequence>
<accession>A0A0L6ZC83</accession>
<dbReference type="AlphaFoldDB" id="A0A0L6ZC83"/>
<reference evidence="3" key="1">
    <citation type="submission" date="2015-08" db="EMBL/GenBank/DDBJ databases">
        <title>Genome sequence of the strict anaerobe Clostridium homopropionicum LuHBu1 (DSM 5847T).</title>
        <authorList>
            <person name="Poehlein A."/>
            <person name="Beck M."/>
            <person name="Schiel-Bengelsdorf B."/>
            <person name="Bengelsdorf F.R."/>
            <person name="Daniel R."/>
            <person name="Duerre P."/>
        </authorList>
    </citation>
    <scope>NUCLEOTIDE SEQUENCE [LARGE SCALE GENOMIC DNA]</scope>
    <source>
        <strain evidence="3">DSM 5847</strain>
    </source>
</reference>
<feature type="region of interest" description="Disordered" evidence="1">
    <location>
        <begin position="29"/>
        <end position="57"/>
    </location>
</feature>
<dbReference type="PATRIC" id="fig|1121318.3.peg.740"/>